<evidence type="ECO:0008006" key="6">
    <source>
        <dbReference type="Google" id="ProtNLM"/>
    </source>
</evidence>
<dbReference type="SMART" id="SM00292">
    <property type="entry name" value="BRCT"/>
    <property type="match status" value="1"/>
</dbReference>
<proteinExistence type="predicted"/>
<feature type="domain" description="WGR" evidence="3">
    <location>
        <begin position="153"/>
        <end position="253"/>
    </location>
</feature>
<dbReference type="PROSITE" id="PS51977">
    <property type="entry name" value="WGR"/>
    <property type="match status" value="1"/>
</dbReference>
<feature type="compositionally biased region" description="Acidic residues" evidence="1">
    <location>
        <begin position="321"/>
        <end position="338"/>
    </location>
</feature>
<dbReference type="SUPFAM" id="SSF52113">
    <property type="entry name" value="BRCT domain"/>
    <property type="match status" value="1"/>
</dbReference>
<dbReference type="SUPFAM" id="SSF142921">
    <property type="entry name" value="WGR domain-like"/>
    <property type="match status" value="1"/>
</dbReference>
<gene>
    <name evidence="4" type="ORF">N7492_007006</name>
</gene>
<feature type="region of interest" description="Disordered" evidence="1">
    <location>
        <begin position="96"/>
        <end position="123"/>
    </location>
</feature>
<dbReference type="InterPro" id="IPR059215">
    <property type="entry name" value="BRCT2_TopBP1-like"/>
</dbReference>
<evidence type="ECO:0000259" key="3">
    <source>
        <dbReference type="PROSITE" id="PS51977"/>
    </source>
</evidence>
<dbReference type="InterPro" id="IPR001357">
    <property type="entry name" value="BRCT_dom"/>
</dbReference>
<reference evidence="4" key="2">
    <citation type="journal article" date="2023" name="IMA Fungus">
        <title>Comparative genomic study of the Penicillium genus elucidates a diverse pangenome and 15 lateral gene transfer events.</title>
        <authorList>
            <person name="Petersen C."/>
            <person name="Sorensen T."/>
            <person name="Nielsen M.R."/>
            <person name="Sondergaard T.E."/>
            <person name="Sorensen J.L."/>
            <person name="Fitzpatrick D.A."/>
            <person name="Frisvad J.C."/>
            <person name="Nielsen K.L."/>
        </authorList>
    </citation>
    <scope>NUCLEOTIDE SEQUENCE</scope>
    <source>
        <strain evidence="4">IBT 21917</strain>
    </source>
</reference>
<evidence type="ECO:0000313" key="5">
    <source>
        <dbReference type="Proteomes" id="UP001146351"/>
    </source>
</evidence>
<feature type="region of interest" description="Disordered" evidence="1">
    <location>
        <begin position="239"/>
        <end position="259"/>
    </location>
</feature>
<evidence type="ECO:0000259" key="2">
    <source>
        <dbReference type="PROSITE" id="PS50172"/>
    </source>
</evidence>
<accession>A0A9W9LL96</accession>
<dbReference type="InterPro" id="IPR036420">
    <property type="entry name" value="BRCT_dom_sf"/>
</dbReference>
<evidence type="ECO:0000313" key="4">
    <source>
        <dbReference type="EMBL" id="KAJ5161614.1"/>
    </source>
</evidence>
<dbReference type="OrthoDB" id="342264at2759"/>
<dbReference type="Pfam" id="PF00533">
    <property type="entry name" value="BRCT"/>
    <property type="match status" value="1"/>
</dbReference>
<feature type="region of interest" description="Disordered" evidence="1">
    <location>
        <begin position="286"/>
        <end position="367"/>
    </location>
</feature>
<dbReference type="PROSITE" id="PS50172">
    <property type="entry name" value="BRCT"/>
    <property type="match status" value="1"/>
</dbReference>
<keyword evidence="5" id="KW-1185">Reference proteome</keyword>
<name>A0A9W9LL96_9EURO</name>
<organism evidence="4 5">
    <name type="scientific">Penicillium capsulatum</name>
    <dbReference type="NCBI Taxonomy" id="69766"/>
    <lineage>
        <taxon>Eukaryota</taxon>
        <taxon>Fungi</taxon>
        <taxon>Dikarya</taxon>
        <taxon>Ascomycota</taxon>
        <taxon>Pezizomycotina</taxon>
        <taxon>Eurotiomycetes</taxon>
        <taxon>Eurotiomycetidae</taxon>
        <taxon>Eurotiales</taxon>
        <taxon>Aspergillaceae</taxon>
        <taxon>Penicillium</taxon>
    </lineage>
</organism>
<dbReference type="InterPro" id="IPR008893">
    <property type="entry name" value="WGR_domain"/>
</dbReference>
<dbReference type="Proteomes" id="UP001146351">
    <property type="component" value="Unassembled WGS sequence"/>
</dbReference>
<dbReference type="EMBL" id="JAPQKO010000005">
    <property type="protein sequence ID" value="KAJ5161614.1"/>
    <property type="molecule type" value="Genomic_DNA"/>
</dbReference>
<dbReference type="CDD" id="cd17731">
    <property type="entry name" value="BRCT_TopBP1_rpt2_like"/>
    <property type="match status" value="1"/>
</dbReference>
<dbReference type="InterPro" id="IPR036930">
    <property type="entry name" value="WGR_dom_sf"/>
</dbReference>
<reference evidence="4" key="1">
    <citation type="submission" date="2022-11" db="EMBL/GenBank/DDBJ databases">
        <authorList>
            <person name="Petersen C."/>
        </authorList>
    </citation>
    <scope>NUCLEOTIDE SEQUENCE</scope>
    <source>
        <strain evidence="4">IBT 21917</strain>
    </source>
</reference>
<protein>
    <recommendedName>
        <fullName evidence="6">BRCT domain-containing protein</fullName>
    </recommendedName>
</protein>
<sequence>MGKPFENVHACVAGKIDEGEKIPRWVRANGGQFHREVDRRCTHLITTKQAFKHNVEAVQQAKELGTVKIVSYEWLEDSLLSKSRRPKPEAPYLLETLTRPASKSAQKAKGNPPGKDTVPKAANKRIKDPFVKPKLKKGSKGSASDGLTMELVKFQISENPSTGEPWFATLIRAREPPALRDKYQLAIFETFTRPTQFLTYVKYSRVGVSKLDQLTPAKSSLFSAVTTFKDFFKLQTGKDWDDRDDGKVPPPKTNADGNILPPHEGWYFLEDTTSIFTKFIRETRPVTAESAPTPDVEHTSYAGKVDGVTPEDSGAIVGEESGNESDLESFEETVDEEMPACTSASGHDQKEPEDTMDMSWISVKAEN</sequence>
<dbReference type="AlphaFoldDB" id="A0A9W9LL96"/>
<comment type="caution">
    <text evidence="4">The sequence shown here is derived from an EMBL/GenBank/DDBJ whole genome shotgun (WGS) entry which is preliminary data.</text>
</comment>
<feature type="domain" description="BRCT" evidence="2">
    <location>
        <begin position="1"/>
        <end position="79"/>
    </location>
</feature>
<evidence type="ECO:0000256" key="1">
    <source>
        <dbReference type="SAM" id="MobiDB-lite"/>
    </source>
</evidence>
<dbReference type="Gene3D" id="3.40.50.10190">
    <property type="entry name" value="BRCT domain"/>
    <property type="match status" value="1"/>
</dbReference>